<reference evidence="1" key="1">
    <citation type="submission" date="2009-07" db="EMBL/GenBank/DDBJ databases">
        <authorList>
            <person name="Weinstock G."/>
            <person name="Sodergren E."/>
            <person name="Clifton S."/>
            <person name="Fulton L."/>
            <person name="Fulton B."/>
            <person name="Courtney L."/>
            <person name="Fronick C."/>
            <person name="Harrison M."/>
            <person name="Strong C."/>
            <person name="Farmer C."/>
            <person name="Delahaunty K."/>
            <person name="Markovic C."/>
            <person name="Hall O."/>
            <person name="Minx P."/>
            <person name="Tomlinson C."/>
            <person name="Mitreva M."/>
            <person name="Nelson J."/>
            <person name="Hou S."/>
            <person name="Wollam A."/>
            <person name="Pepin K.H."/>
            <person name="Johnson M."/>
            <person name="Bhonagiri V."/>
            <person name="Nash W.E."/>
            <person name="Warren W."/>
            <person name="Chinwalla A."/>
            <person name="Mardis E.R."/>
            <person name="Wilson R.K."/>
        </authorList>
    </citation>
    <scope>NUCLEOTIDE SEQUENCE [LARGE SCALE GENOMIC DNA]</scope>
    <source>
        <strain evidence="1">DSM 14469</strain>
    </source>
</reference>
<sequence>MRFGFDEISICHFCTILKEQFFPFYAFSQYYHGFCLKSFVLSVQNCHIS</sequence>
<protein>
    <submittedName>
        <fullName evidence="1">Uncharacterized protein</fullName>
    </submittedName>
</protein>
<dbReference type="EMBL" id="ACCL02000001">
    <property type="protein sequence ID" value="EET62744.1"/>
    <property type="molecule type" value="Genomic_DNA"/>
</dbReference>
<gene>
    <name evidence="1" type="ORF">BRYFOR_05095</name>
</gene>
<proteinExistence type="predicted"/>
<dbReference type="Proteomes" id="UP000005561">
    <property type="component" value="Unassembled WGS sequence"/>
</dbReference>
<dbReference type="AlphaFoldDB" id="C6L905"/>
<keyword evidence="2" id="KW-1185">Reference proteome</keyword>
<organism evidence="1 2">
    <name type="scientific">Marvinbryantia formatexigens DSM 14469</name>
    <dbReference type="NCBI Taxonomy" id="478749"/>
    <lineage>
        <taxon>Bacteria</taxon>
        <taxon>Bacillati</taxon>
        <taxon>Bacillota</taxon>
        <taxon>Clostridia</taxon>
        <taxon>Lachnospirales</taxon>
        <taxon>Lachnospiraceae</taxon>
        <taxon>Marvinbryantia</taxon>
    </lineage>
</organism>
<accession>C6L905</accession>
<comment type="caution">
    <text evidence="1">The sequence shown here is derived from an EMBL/GenBank/DDBJ whole genome shotgun (WGS) entry which is preliminary data.</text>
</comment>
<evidence type="ECO:0000313" key="1">
    <source>
        <dbReference type="EMBL" id="EET62744.1"/>
    </source>
</evidence>
<evidence type="ECO:0000313" key="2">
    <source>
        <dbReference type="Proteomes" id="UP000005561"/>
    </source>
</evidence>
<name>C6L905_9FIRM</name>